<reference evidence="1 2" key="1">
    <citation type="journal article" date="2014" name="Nature">
        <title>The genome of the recently domesticated crop plant sugar beet (Beta vulgaris).</title>
        <authorList>
            <person name="Dohm J.C."/>
            <person name="Minoche A.E."/>
            <person name="Holtgrawe D."/>
            <person name="Capella-Gutierrez S."/>
            <person name="Zakrzewski F."/>
            <person name="Tafer H."/>
            <person name="Rupp O."/>
            <person name="Sorensen T.R."/>
            <person name="Stracke R."/>
            <person name="Reinhardt R."/>
            <person name="Goesmann A."/>
            <person name="Kraft T."/>
            <person name="Schulz B."/>
            <person name="Stadler P.F."/>
            <person name="Schmidt T."/>
            <person name="Gabaldon T."/>
            <person name="Lehrach H."/>
            <person name="Weisshaar B."/>
            <person name="Himmelbauer H."/>
        </authorList>
    </citation>
    <scope>NUCLEOTIDE SEQUENCE [LARGE SCALE GENOMIC DNA]</scope>
    <source>
        <tissue evidence="1">Taproot</tissue>
    </source>
</reference>
<organism evidence="1 2">
    <name type="scientific">Beta vulgaris subsp. vulgaris</name>
    <name type="common">Beet</name>
    <dbReference type="NCBI Taxonomy" id="3555"/>
    <lineage>
        <taxon>Eukaryota</taxon>
        <taxon>Viridiplantae</taxon>
        <taxon>Streptophyta</taxon>
        <taxon>Embryophyta</taxon>
        <taxon>Tracheophyta</taxon>
        <taxon>Spermatophyta</taxon>
        <taxon>Magnoliopsida</taxon>
        <taxon>eudicotyledons</taxon>
        <taxon>Gunneridae</taxon>
        <taxon>Pentapetalae</taxon>
        <taxon>Caryophyllales</taxon>
        <taxon>Chenopodiaceae</taxon>
        <taxon>Betoideae</taxon>
        <taxon>Beta</taxon>
    </lineage>
</organism>
<dbReference type="Proteomes" id="UP000035740">
    <property type="component" value="Unassembled WGS sequence"/>
</dbReference>
<protein>
    <submittedName>
        <fullName evidence="1">Uncharacterized protein</fullName>
    </submittedName>
</protein>
<keyword evidence="2" id="KW-1185">Reference proteome</keyword>
<feature type="non-terminal residue" evidence="1">
    <location>
        <position position="34"/>
    </location>
</feature>
<proteinExistence type="predicted"/>
<name>A0A0J7YPA5_BETVV</name>
<accession>A0A0J7YPA5</accession>
<dbReference type="EMBL" id="KQ117467">
    <property type="protein sequence ID" value="KMS64968.1"/>
    <property type="molecule type" value="Genomic_DNA"/>
</dbReference>
<gene>
    <name evidence="1" type="ORF">BVRB_040790</name>
</gene>
<evidence type="ECO:0000313" key="2">
    <source>
        <dbReference type="Proteomes" id="UP000035740"/>
    </source>
</evidence>
<dbReference type="Gramene" id="KMS64968">
    <property type="protein sequence ID" value="KMS64968"/>
    <property type="gene ID" value="BVRB_040790"/>
</dbReference>
<dbReference type="AlphaFoldDB" id="A0A0J7YPA5"/>
<sequence length="34" mass="4020">MYEHGIECRLLEIKTKNQGITKRQEANLITSWNT</sequence>
<evidence type="ECO:0000313" key="1">
    <source>
        <dbReference type="EMBL" id="KMS64968.1"/>
    </source>
</evidence>